<evidence type="ECO:0000313" key="2">
    <source>
        <dbReference type="Proteomes" id="UP000765509"/>
    </source>
</evidence>
<dbReference type="OrthoDB" id="3227343at2759"/>
<keyword evidence="2" id="KW-1185">Reference proteome</keyword>
<dbReference type="EMBL" id="AVOT02012203">
    <property type="protein sequence ID" value="MBW0493736.1"/>
    <property type="molecule type" value="Genomic_DNA"/>
</dbReference>
<comment type="caution">
    <text evidence="1">The sequence shown here is derived from an EMBL/GenBank/DDBJ whole genome shotgun (WGS) entry which is preliminary data.</text>
</comment>
<evidence type="ECO:0000313" key="1">
    <source>
        <dbReference type="EMBL" id="MBW0493736.1"/>
    </source>
</evidence>
<dbReference type="Proteomes" id="UP000765509">
    <property type="component" value="Unassembled WGS sequence"/>
</dbReference>
<protein>
    <submittedName>
        <fullName evidence="1">Uncharacterized protein</fullName>
    </submittedName>
</protein>
<reference evidence="1" key="1">
    <citation type="submission" date="2021-03" db="EMBL/GenBank/DDBJ databases">
        <title>Draft genome sequence of rust myrtle Austropuccinia psidii MF-1, a brazilian biotype.</title>
        <authorList>
            <person name="Quecine M.C."/>
            <person name="Pachon D.M.R."/>
            <person name="Bonatelli M.L."/>
            <person name="Correr F.H."/>
            <person name="Franceschini L.M."/>
            <person name="Leite T.F."/>
            <person name="Margarido G.R.A."/>
            <person name="Almeida C.A."/>
            <person name="Ferrarezi J.A."/>
            <person name="Labate C.A."/>
        </authorList>
    </citation>
    <scope>NUCLEOTIDE SEQUENCE</scope>
    <source>
        <strain evidence="1">MF-1</strain>
    </source>
</reference>
<accession>A0A9Q3H740</accession>
<organism evidence="1 2">
    <name type="scientific">Austropuccinia psidii MF-1</name>
    <dbReference type="NCBI Taxonomy" id="1389203"/>
    <lineage>
        <taxon>Eukaryota</taxon>
        <taxon>Fungi</taxon>
        <taxon>Dikarya</taxon>
        <taxon>Basidiomycota</taxon>
        <taxon>Pucciniomycotina</taxon>
        <taxon>Pucciniomycetes</taxon>
        <taxon>Pucciniales</taxon>
        <taxon>Sphaerophragmiaceae</taxon>
        <taxon>Austropuccinia</taxon>
    </lineage>
</organism>
<name>A0A9Q3H740_9BASI</name>
<gene>
    <name evidence="1" type="ORF">O181_033451</name>
</gene>
<dbReference type="AlphaFoldDB" id="A0A9Q3H740"/>
<sequence>MWEKAYDTAERCLAEARKYHEWRYDKTHKEPDFREGEQVLFSTLNLNKLKGQNKMRYSFVQSLTIIEFIGKNAVDLTLTEEFARKYAVFPKEESHPTGHSGKEGVTGPVKKVMKARKIRLNGKDHRKYLVRSKNQKDAKDKLLAEDAIPHAYLHLRRFRASRRAEKSQQ</sequence>
<proteinExistence type="predicted"/>